<feature type="compositionally biased region" description="Acidic residues" evidence="11">
    <location>
        <begin position="433"/>
        <end position="442"/>
    </location>
</feature>
<dbReference type="InterPro" id="IPR012340">
    <property type="entry name" value="NA-bd_OB-fold"/>
</dbReference>
<reference evidence="13" key="2">
    <citation type="submission" date="2025-08" db="UniProtKB">
        <authorList>
            <consortium name="Ensembl"/>
        </authorList>
    </citation>
    <scope>IDENTIFICATION</scope>
</reference>
<accession>A0A8C7VYT8</accession>
<keyword evidence="5" id="KW-0963">Cytoplasm</keyword>
<dbReference type="Ensembl" id="ENSOMYT00000061920.2">
    <property type="protein sequence ID" value="ENSOMYP00000056867.2"/>
    <property type="gene ID" value="ENSOMYG00000026245.2"/>
</dbReference>
<dbReference type="SUPFAM" id="SSF110993">
    <property type="entry name" value="eIF-2-alpha, C-terminal domain"/>
    <property type="match status" value="1"/>
</dbReference>
<dbReference type="Pfam" id="PF07541">
    <property type="entry name" value="EIF_2_alpha"/>
    <property type="match status" value="1"/>
</dbReference>
<dbReference type="AlphaFoldDB" id="A0A8C7VYT8"/>
<dbReference type="FunFam" id="1.10.150.190:FF:000001">
    <property type="entry name" value="Eukaryotic translation initiation factor 2 subunit 1"/>
    <property type="match status" value="1"/>
</dbReference>
<reference evidence="13" key="1">
    <citation type="submission" date="2020-07" db="EMBL/GenBank/DDBJ databases">
        <title>A long reads based de novo assembly of the rainbow trout Arlee double haploid line genome.</title>
        <authorList>
            <person name="Gao G."/>
            <person name="Palti Y."/>
        </authorList>
    </citation>
    <scope>NUCLEOTIDE SEQUENCE [LARGE SCALE GENOMIC DNA]</scope>
</reference>
<sequence>MTMRDDWHFVLILQSSGTRSLLLVSPPPPPPPPKKKAFSIVPVLLPRMIDKRELPLYIMRMYSVFSRCDCPTKSTPHSPLFNLMTSHSVALYSLIKACLKPFVSIWNSIFLCFHYIDLCPIVSLTPPPPPPPPVMPNLSCRFYQHRFPEVEDVVMVNVRSIAEMGAYVSLLEYNNIEGMILLSELSRRRIRSINKLIRIGRNECVVVIRVDKEKGYIDLSKRRVSPEDAIKCEDKFTKSKTVYSILRHVAEVLEYTKDEQLESLFTRTAWVFDEKYKRPGYGAYDVFKQAVSDPAMLDGLDLTEEERAVLIDNINRRLTPQAVKIRADIEVACYGYEGIDAVKDALRAGLSCSTEAMPIKINLIAPPRYVMTTTTLERTEGLSVLNQAMAAIKERIEEKRGVFNIQMEAKVVTDTDETELARQLERLERENAEVDGDDEDGEMEAKAED</sequence>
<proteinExistence type="inferred from homology"/>
<dbReference type="GO" id="GO:0033290">
    <property type="term" value="C:eukaryotic 48S preinitiation complex"/>
    <property type="evidence" value="ECO:0007669"/>
    <property type="project" value="TreeGrafter"/>
</dbReference>
<dbReference type="Gene3D" id="3.30.70.1130">
    <property type="entry name" value="EIF_2_alpha"/>
    <property type="match status" value="1"/>
</dbReference>
<feature type="domain" description="S1 motif" evidence="12">
    <location>
        <begin position="151"/>
        <end position="222"/>
    </location>
</feature>
<protein>
    <recommendedName>
        <fullName evidence="4">Eukaryotic translation initiation factor 2 subunit 1</fullName>
    </recommendedName>
    <alternativeName>
        <fullName evidence="10">Eukaryotic translation initiation factor 2 subunit alpha</fullName>
    </alternativeName>
</protein>
<name>A0A8C7VYT8_ONCMY</name>
<dbReference type="GeneTree" id="ENSGT00390000007015"/>
<keyword evidence="8" id="KW-0694">RNA-binding</keyword>
<reference evidence="13" key="3">
    <citation type="submission" date="2025-09" db="UniProtKB">
        <authorList>
            <consortium name="Ensembl"/>
        </authorList>
    </citation>
    <scope>IDENTIFICATION</scope>
</reference>
<evidence type="ECO:0000256" key="3">
    <source>
        <dbReference type="ARBA" id="ARBA00007223"/>
    </source>
</evidence>
<evidence type="ECO:0000256" key="10">
    <source>
        <dbReference type="ARBA" id="ARBA00033370"/>
    </source>
</evidence>
<evidence type="ECO:0000256" key="6">
    <source>
        <dbReference type="ARBA" id="ARBA00022540"/>
    </source>
</evidence>
<keyword evidence="14" id="KW-1185">Reference proteome</keyword>
<organism evidence="13 14">
    <name type="scientific">Oncorhynchus mykiss</name>
    <name type="common">Rainbow trout</name>
    <name type="synonym">Salmo gairdneri</name>
    <dbReference type="NCBI Taxonomy" id="8022"/>
    <lineage>
        <taxon>Eukaryota</taxon>
        <taxon>Metazoa</taxon>
        <taxon>Chordata</taxon>
        <taxon>Craniata</taxon>
        <taxon>Vertebrata</taxon>
        <taxon>Euteleostomi</taxon>
        <taxon>Actinopterygii</taxon>
        <taxon>Neopterygii</taxon>
        <taxon>Teleostei</taxon>
        <taxon>Protacanthopterygii</taxon>
        <taxon>Salmoniformes</taxon>
        <taxon>Salmonidae</taxon>
        <taxon>Salmoninae</taxon>
        <taxon>Oncorhynchus</taxon>
    </lineage>
</organism>
<evidence type="ECO:0000313" key="14">
    <source>
        <dbReference type="Proteomes" id="UP000694395"/>
    </source>
</evidence>
<evidence type="ECO:0000256" key="2">
    <source>
        <dbReference type="ARBA" id="ARBA00004514"/>
    </source>
</evidence>
<dbReference type="GO" id="GO:0043022">
    <property type="term" value="F:ribosome binding"/>
    <property type="evidence" value="ECO:0007669"/>
    <property type="project" value="TreeGrafter"/>
</dbReference>
<evidence type="ECO:0000256" key="11">
    <source>
        <dbReference type="SAM" id="MobiDB-lite"/>
    </source>
</evidence>
<dbReference type="InterPro" id="IPR024054">
    <property type="entry name" value="TIF2_asu_middle_sf"/>
</dbReference>
<keyword evidence="6" id="KW-0396">Initiation factor</keyword>
<dbReference type="InterPro" id="IPR011488">
    <property type="entry name" value="TIF_2_asu"/>
</dbReference>
<dbReference type="GO" id="GO:0005829">
    <property type="term" value="C:cytosol"/>
    <property type="evidence" value="ECO:0007669"/>
    <property type="project" value="UniProtKB-SubCell"/>
</dbReference>
<dbReference type="Gene3D" id="1.10.150.190">
    <property type="entry name" value="Translation initiation factor 2, subunit 1, domain 2"/>
    <property type="match status" value="1"/>
</dbReference>
<dbReference type="GO" id="GO:0003743">
    <property type="term" value="F:translation initiation factor activity"/>
    <property type="evidence" value="ECO:0007669"/>
    <property type="project" value="UniProtKB-KW"/>
</dbReference>
<evidence type="ECO:0000256" key="4">
    <source>
        <dbReference type="ARBA" id="ARBA00020950"/>
    </source>
</evidence>
<dbReference type="SUPFAM" id="SSF116742">
    <property type="entry name" value="eIF2alpha middle domain-like"/>
    <property type="match status" value="1"/>
</dbReference>
<evidence type="ECO:0000313" key="13">
    <source>
        <dbReference type="Ensembl" id="ENSOMYP00000056867.2"/>
    </source>
</evidence>
<evidence type="ECO:0000256" key="1">
    <source>
        <dbReference type="ARBA" id="ARBA00004210"/>
    </source>
</evidence>
<evidence type="ECO:0000259" key="12">
    <source>
        <dbReference type="PROSITE" id="PS50126"/>
    </source>
</evidence>
<comment type="subcellular location">
    <subcellularLocation>
        <location evidence="1">Cytoplasm</location>
        <location evidence="1">Stress granule</location>
    </subcellularLocation>
    <subcellularLocation>
        <location evidence="2">Cytoplasm</location>
        <location evidence="2">Cytosol</location>
    </subcellularLocation>
</comment>
<dbReference type="InterPro" id="IPR044126">
    <property type="entry name" value="S1_IF2_alpha"/>
</dbReference>
<gene>
    <name evidence="13" type="primary">LOC100135953</name>
</gene>
<dbReference type="Gene3D" id="2.40.50.140">
    <property type="entry name" value="Nucleic acid-binding proteins"/>
    <property type="match status" value="1"/>
</dbReference>
<dbReference type="GO" id="GO:0005850">
    <property type="term" value="C:eukaryotic translation initiation factor 2 complex"/>
    <property type="evidence" value="ECO:0007669"/>
    <property type="project" value="TreeGrafter"/>
</dbReference>
<dbReference type="InterPro" id="IPR024055">
    <property type="entry name" value="TIF2_asu_C"/>
</dbReference>
<comment type="similarity">
    <text evidence="3">Belongs to the eIF-2-alpha family.</text>
</comment>
<dbReference type="PANTHER" id="PTHR10602">
    <property type="entry name" value="EUKARYOTIC TRANSLATION INITIATION FACTOR 2 SUBUNIT 1"/>
    <property type="match status" value="1"/>
</dbReference>
<feature type="region of interest" description="Disordered" evidence="11">
    <location>
        <begin position="426"/>
        <end position="449"/>
    </location>
</feature>
<dbReference type="FunFam" id="2.40.50.140:FF:000795">
    <property type="entry name" value="Eukaryotic translation initiation factor 2 subunit 1"/>
    <property type="match status" value="1"/>
</dbReference>
<dbReference type="CDD" id="cd04452">
    <property type="entry name" value="S1_IF2_alpha"/>
    <property type="match status" value="1"/>
</dbReference>
<dbReference type="SMART" id="SM00316">
    <property type="entry name" value="S1"/>
    <property type="match status" value="1"/>
</dbReference>
<dbReference type="Pfam" id="PF00575">
    <property type="entry name" value="S1"/>
    <property type="match status" value="1"/>
</dbReference>
<dbReference type="InterPro" id="IPR003029">
    <property type="entry name" value="S1_domain"/>
</dbReference>
<evidence type="ECO:0000256" key="8">
    <source>
        <dbReference type="ARBA" id="ARBA00022884"/>
    </source>
</evidence>
<dbReference type="GO" id="GO:0010494">
    <property type="term" value="C:cytoplasmic stress granule"/>
    <property type="evidence" value="ECO:0007669"/>
    <property type="project" value="UniProtKB-SubCell"/>
</dbReference>
<dbReference type="PROSITE" id="PS50126">
    <property type="entry name" value="S1"/>
    <property type="match status" value="1"/>
</dbReference>
<evidence type="ECO:0000256" key="9">
    <source>
        <dbReference type="ARBA" id="ARBA00022917"/>
    </source>
</evidence>
<keyword evidence="7" id="KW-0597">Phosphoprotein</keyword>
<dbReference type="GO" id="GO:0034976">
    <property type="term" value="P:response to endoplasmic reticulum stress"/>
    <property type="evidence" value="ECO:0007669"/>
    <property type="project" value="UniProtKB-ARBA"/>
</dbReference>
<dbReference type="FunFam" id="3.30.70.1130:FF:000001">
    <property type="entry name" value="Eukaryotic translation initiation factor 2 subunit 1"/>
    <property type="match status" value="1"/>
</dbReference>
<evidence type="ECO:0000256" key="7">
    <source>
        <dbReference type="ARBA" id="ARBA00022553"/>
    </source>
</evidence>
<dbReference type="Proteomes" id="UP000694395">
    <property type="component" value="Chromosome 8"/>
</dbReference>
<dbReference type="PANTHER" id="PTHR10602:SF0">
    <property type="entry name" value="EUKARYOTIC TRANSLATION INITIATION FACTOR 2 SUBUNIT 1"/>
    <property type="match status" value="1"/>
</dbReference>
<evidence type="ECO:0000256" key="5">
    <source>
        <dbReference type="ARBA" id="ARBA00022490"/>
    </source>
</evidence>
<dbReference type="SUPFAM" id="SSF50249">
    <property type="entry name" value="Nucleic acid-binding proteins"/>
    <property type="match status" value="1"/>
</dbReference>
<dbReference type="GO" id="GO:0003723">
    <property type="term" value="F:RNA binding"/>
    <property type="evidence" value="ECO:0007669"/>
    <property type="project" value="UniProtKB-KW"/>
</dbReference>
<keyword evidence="9" id="KW-0648">Protein biosynthesis</keyword>